<reference evidence="3" key="1">
    <citation type="submission" date="2014-10" db="EMBL/GenBank/DDBJ databases">
        <authorList>
            <person name="Kuske C.R."/>
            <person name="Challacombe J.F."/>
            <person name="Daligault H.E."/>
            <person name="Davenport K.W."/>
            <person name="Johnson S.L."/>
            <person name="Siddaramappa S."/>
            <person name="Petersen J.M."/>
        </authorList>
    </citation>
    <scope>NUCLEOTIDE SEQUENCE [LARGE SCALE GENOMIC DNA]</scope>
    <source>
        <strain evidence="3">CA97-1460</strain>
    </source>
</reference>
<dbReference type="AlphaFoldDB" id="A0A1J0KRP9"/>
<evidence type="ECO:0000313" key="3">
    <source>
        <dbReference type="Proteomes" id="UP000182521"/>
    </source>
</evidence>
<accession>A0A1J0KRP9</accession>
<keyword evidence="3" id="KW-1185">Reference proteome</keyword>
<keyword evidence="1" id="KW-0472">Membrane</keyword>
<sequence>MKSSNKKILGRWSLVILLICILGFSIYSVATQETIDPKVEALKPKIAQELDSKYHEKFKVVRGKFDNQSKTYTFIVETDSMPGRQFTVITDLTGKGSFVSNFLQTRQAIESAKLVESYFKGIVPKDQYKAVASGASISPVELPEDQKYLSDLALDNLHSKAMHLDEWIRTSHQAIRYGTSIKINIKETPENILKILEATYKLNEFLKSKDFFVYEIVVQLMDLPEKPKFVKFPLTTEIYASQQGWEADKYTWATIDIGYCTINGVKKTCGYDPNIPKYAYIGKNIKSPLDVAKYFKFIPRHSIPWKAWSGGKVEENWSLIPRSNSPESKWLVDTPIYQQVKDLYTKQKEINNG</sequence>
<feature type="transmembrane region" description="Helical" evidence="1">
    <location>
        <begin position="12"/>
        <end position="30"/>
    </location>
</feature>
<name>A0A1J0KRP9_9GAMM</name>
<proteinExistence type="predicted"/>
<organism evidence="2 3">
    <name type="scientific">Francisella frigiditurris</name>
    <dbReference type="NCBI Taxonomy" id="1542390"/>
    <lineage>
        <taxon>Bacteria</taxon>
        <taxon>Pseudomonadati</taxon>
        <taxon>Pseudomonadota</taxon>
        <taxon>Gammaproteobacteria</taxon>
        <taxon>Thiotrichales</taxon>
        <taxon>Francisellaceae</taxon>
        <taxon>Francisella</taxon>
    </lineage>
</organism>
<dbReference type="Proteomes" id="UP000182521">
    <property type="component" value="Chromosome"/>
</dbReference>
<dbReference type="KEGG" id="frc:KX01_1071"/>
<dbReference type="EMBL" id="CP009654">
    <property type="protein sequence ID" value="APC96437.1"/>
    <property type="molecule type" value="Genomic_DNA"/>
</dbReference>
<evidence type="ECO:0000256" key="1">
    <source>
        <dbReference type="SAM" id="Phobius"/>
    </source>
</evidence>
<keyword evidence="1" id="KW-1133">Transmembrane helix</keyword>
<keyword evidence="1" id="KW-0812">Transmembrane</keyword>
<gene>
    <name evidence="2" type="ORF">KX01_1071</name>
</gene>
<dbReference type="OrthoDB" id="5606166at2"/>
<dbReference type="RefSeq" id="WP_071663994.1">
    <property type="nucleotide sequence ID" value="NZ_CP009654.1"/>
</dbReference>
<protein>
    <submittedName>
        <fullName evidence="2">Uncharacterized protein</fullName>
    </submittedName>
</protein>
<evidence type="ECO:0000313" key="2">
    <source>
        <dbReference type="EMBL" id="APC96437.1"/>
    </source>
</evidence>
<dbReference type="STRING" id="1542390.KX01_1071"/>